<sequence>WSSSTPQIPYSRSWRSASATSSTSYRGASWLRIAQEEQTF</sequence>
<accession>A0A6J4QH23</accession>
<feature type="non-terminal residue" evidence="1">
    <location>
        <position position="1"/>
    </location>
</feature>
<reference evidence="1" key="1">
    <citation type="submission" date="2020-02" db="EMBL/GenBank/DDBJ databases">
        <authorList>
            <person name="Meier V. D."/>
        </authorList>
    </citation>
    <scope>NUCLEOTIDE SEQUENCE</scope>
    <source>
        <strain evidence="1">AVDCRST_MAG82</strain>
    </source>
</reference>
<dbReference type="EMBL" id="CADCVA010000362">
    <property type="protein sequence ID" value="CAA9441748.1"/>
    <property type="molecule type" value="Genomic_DNA"/>
</dbReference>
<organism evidence="1">
    <name type="scientific">uncultured Rubrobacteraceae bacterium</name>
    <dbReference type="NCBI Taxonomy" id="349277"/>
    <lineage>
        <taxon>Bacteria</taxon>
        <taxon>Bacillati</taxon>
        <taxon>Actinomycetota</taxon>
        <taxon>Rubrobacteria</taxon>
        <taxon>Rubrobacterales</taxon>
        <taxon>Rubrobacteraceae</taxon>
        <taxon>environmental samples</taxon>
    </lineage>
</organism>
<proteinExistence type="predicted"/>
<dbReference type="AlphaFoldDB" id="A0A6J4QH23"/>
<protein>
    <submittedName>
        <fullName evidence="1">Uncharacterized protein</fullName>
    </submittedName>
</protein>
<name>A0A6J4QH23_9ACTN</name>
<feature type="non-terminal residue" evidence="1">
    <location>
        <position position="40"/>
    </location>
</feature>
<evidence type="ECO:0000313" key="1">
    <source>
        <dbReference type="EMBL" id="CAA9441748.1"/>
    </source>
</evidence>
<gene>
    <name evidence="1" type="ORF">AVDCRST_MAG82-2966</name>
</gene>